<dbReference type="PANTHER" id="PTHR14187:SF5">
    <property type="entry name" value="HEAT SHOCK 70 KDA PROTEIN 12A"/>
    <property type="match status" value="1"/>
</dbReference>
<dbReference type="InterPro" id="IPR043129">
    <property type="entry name" value="ATPase_NBD"/>
</dbReference>
<feature type="region of interest" description="Disordered" evidence="4">
    <location>
        <begin position="1"/>
        <end position="25"/>
    </location>
</feature>
<evidence type="ECO:0000256" key="3">
    <source>
        <dbReference type="ARBA" id="ARBA00022840"/>
    </source>
</evidence>
<dbReference type="SUPFAM" id="SSF53067">
    <property type="entry name" value="Actin-like ATPase domain"/>
    <property type="match status" value="1"/>
</dbReference>
<dbReference type="Gene3D" id="3.30.420.40">
    <property type="match status" value="2"/>
</dbReference>
<dbReference type="GO" id="GO:0140662">
    <property type="term" value="F:ATP-dependent protein folding chaperone"/>
    <property type="evidence" value="ECO:0007669"/>
    <property type="project" value="InterPro"/>
</dbReference>
<dbReference type="Pfam" id="PF00012">
    <property type="entry name" value="HSP70"/>
    <property type="match status" value="1"/>
</dbReference>
<evidence type="ECO:0000256" key="1">
    <source>
        <dbReference type="ARBA" id="ARBA00007381"/>
    </source>
</evidence>
<organism evidence="5">
    <name type="scientific">Magallana gigas</name>
    <name type="common">Pacific oyster</name>
    <name type="synonym">Crassostrea gigas</name>
    <dbReference type="NCBI Taxonomy" id="29159"/>
    <lineage>
        <taxon>Eukaryota</taxon>
        <taxon>Metazoa</taxon>
        <taxon>Spiralia</taxon>
        <taxon>Lophotrochozoa</taxon>
        <taxon>Mollusca</taxon>
        <taxon>Bivalvia</taxon>
        <taxon>Autobranchia</taxon>
        <taxon>Pteriomorphia</taxon>
        <taxon>Ostreida</taxon>
        <taxon>Ostreoidea</taxon>
        <taxon>Ostreidae</taxon>
        <taxon>Magallana</taxon>
    </lineage>
</organism>
<accession>K1QGJ0</accession>
<evidence type="ECO:0000313" key="5">
    <source>
        <dbReference type="EMBL" id="EKC27930.1"/>
    </source>
</evidence>
<feature type="compositionally biased region" description="Polar residues" evidence="4">
    <location>
        <begin position="1"/>
        <end position="23"/>
    </location>
</feature>
<evidence type="ECO:0000256" key="4">
    <source>
        <dbReference type="SAM" id="MobiDB-lite"/>
    </source>
</evidence>
<keyword evidence="2" id="KW-0547">Nucleotide-binding</keyword>
<dbReference type="InParanoid" id="K1QGJ0"/>
<dbReference type="PANTHER" id="PTHR14187">
    <property type="entry name" value="ALPHA KINASE/ELONGATION FACTOR 2 KINASE"/>
    <property type="match status" value="1"/>
</dbReference>
<dbReference type="AlphaFoldDB" id="K1QGJ0"/>
<gene>
    <name evidence="5" type="ORF">CGI_10014932</name>
</gene>
<reference evidence="5" key="1">
    <citation type="journal article" date="2012" name="Nature">
        <title>The oyster genome reveals stress adaptation and complexity of shell formation.</title>
        <authorList>
            <person name="Zhang G."/>
            <person name="Fang X."/>
            <person name="Guo X."/>
            <person name="Li L."/>
            <person name="Luo R."/>
            <person name="Xu F."/>
            <person name="Yang P."/>
            <person name="Zhang L."/>
            <person name="Wang X."/>
            <person name="Qi H."/>
            <person name="Xiong Z."/>
            <person name="Que H."/>
            <person name="Xie Y."/>
            <person name="Holland P.W."/>
            <person name="Paps J."/>
            <person name="Zhu Y."/>
            <person name="Wu F."/>
            <person name="Chen Y."/>
            <person name="Wang J."/>
            <person name="Peng C."/>
            <person name="Meng J."/>
            <person name="Yang L."/>
            <person name="Liu J."/>
            <person name="Wen B."/>
            <person name="Zhang N."/>
            <person name="Huang Z."/>
            <person name="Zhu Q."/>
            <person name="Feng Y."/>
            <person name="Mount A."/>
            <person name="Hedgecock D."/>
            <person name="Xu Z."/>
            <person name="Liu Y."/>
            <person name="Domazet-Loso T."/>
            <person name="Du Y."/>
            <person name="Sun X."/>
            <person name="Zhang S."/>
            <person name="Liu B."/>
            <person name="Cheng P."/>
            <person name="Jiang X."/>
            <person name="Li J."/>
            <person name="Fan D."/>
            <person name="Wang W."/>
            <person name="Fu W."/>
            <person name="Wang T."/>
            <person name="Wang B."/>
            <person name="Zhang J."/>
            <person name="Peng Z."/>
            <person name="Li Y."/>
            <person name="Li N."/>
            <person name="Wang J."/>
            <person name="Chen M."/>
            <person name="He Y."/>
            <person name="Tan F."/>
            <person name="Song X."/>
            <person name="Zheng Q."/>
            <person name="Huang R."/>
            <person name="Yang H."/>
            <person name="Du X."/>
            <person name="Chen L."/>
            <person name="Yang M."/>
            <person name="Gaffney P.M."/>
            <person name="Wang S."/>
            <person name="Luo L."/>
            <person name="She Z."/>
            <person name="Ming Y."/>
            <person name="Huang W."/>
            <person name="Zhang S."/>
            <person name="Huang B."/>
            <person name="Zhang Y."/>
            <person name="Qu T."/>
            <person name="Ni P."/>
            <person name="Miao G."/>
            <person name="Wang J."/>
            <person name="Wang Q."/>
            <person name="Steinberg C.E."/>
            <person name="Wang H."/>
            <person name="Li N."/>
            <person name="Qian L."/>
            <person name="Zhang G."/>
            <person name="Li Y."/>
            <person name="Yang H."/>
            <person name="Liu X."/>
            <person name="Wang J."/>
            <person name="Yin Y."/>
            <person name="Wang J."/>
        </authorList>
    </citation>
    <scope>NUCLEOTIDE SEQUENCE [LARGE SCALE GENOMIC DNA]</scope>
    <source>
        <strain evidence="5">05x7-T-G4-1.051#20</strain>
    </source>
</reference>
<dbReference type="Gene3D" id="3.90.640.10">
    <property type="entry name" value="Actin, Chain A, domain 4"/>
    <property type="match status" value="1"/>
</dbReference>
<protein>
    <submittedName>
        <fullName evidence="5">Heat shock 70 kDa protein 12B</fullName>
    </submittedName>
</protein>
<dbReference type="HOGENOM" id="CLU_009958_5_3_1"/>
<dbReference type="GO" id="GO:0005524">
    <property type="term" value="F:ATP binding"/>
    <property type="evidence" value="ECO:0007669"/>
    <property type="project" value="UniProtKB-KW"/>
</dbReference>
<comment type="similarity">
    <text evidence="1">Belongs to the heat shock protein 70 family.</text>
</comment>
<keyword evidence="5" id="KW-0346">Stress response</keyword>
<dbReference type="InterPro" id="IPR013126">
    <property type="entry name" value="Hsp_70_fam"/>
</dbReference>
<proteinExistence type="inferred from homology"/>
<keyword evidence="3" id="KW-0067">ATP-binding</keyword>
<name>K1QGJ0_MAGGI</name>
<sequence length="482" mass="55653">MTQVNRQTNKATAPDTRTSNSGYAYSDRKQIKENKIYLNEWTGNFSHDKTAKAPSIVLFNEDRSFNSFGYEAERNYARMVQDKIHQKCYRFRNFKMRLYHEMAEIAEHQILLALEPEAAALYCRTFTPVLKPGSKYMVLDMGGGTIDTVVHKIMEDETIVEVYKASGGDWGGTIVDAQFKAFVNEFFKNEHCIDELWELAPRDALEFERDFEAKKRQISCDTSLDDIRLQIPYRLKMFANTEVQEHIYVYQPQFQGFFKTAKEEIIRIIENIIAEVESVDIILLVGGFSCSAFLRDEIKKHPAFSTIQVKSPAERSTVVLRGAVIFGKNPCAVSARIVRYTYGVGILKTFDRKKHPKQKQTIIDGKKMCKHVFHVLVYKDELLKYNEERTFKGVSHHRNKNRKFVKITIELYQAKKITDGELAFVTDDGVMCIGRIVCTPPENGWPDIVELTTKIYFGQASIRIENYDTGTKEQINTSFEIY</sequence>
<dbReference type="EMBL" id="JH817182">
    <property type="protein sequence ID" value="EKC27930.1"/>
    <property type="molecule type" value="Genomic_DNA"/>
</dbReference>
<evidence type="ECO:0000256" key="2">
    <source>
        <dbReference type="ARBA" id="ARBA00022741"/>
    </source>
</evidence>